<comment type="caution">
    <text evidence="8">The sequence shown here is derived from an EMBL/GenBank/DDBJ whole genome shotgun (WGS) entry which is preliminary data.</text>
</comment>
<feature type="signal peptide" evidence="7">
    <location>
        <begin position="1"/>
        <end position="19"/>
    </location>
</feature>
<keyword evidence="6" id="KW-1133">Transmembrane helix</keyword>
<keyword evidence="6" id="KW-0472">Membrane</keyword>
<keyword evidence="2" id="KW-0677">Repeat</keyword>
<dbReference type="GO" id="GO:0002724">
    <property type="term" value="P:regulation of T cell cytokine production"/>
    <property type="evidence" value="ECO:0007669"/>
    <property type="project" value="TreeGrafter"/>
</dbReference>
<proteinExistence type="predicted"/>
<evidence type="ECO:0000256" key="6">
    <source>
        <dbReference type="SAM" id="Phobius"/>
    </source>
</evidence>
<evidence type="ECO:0000256" key="4">
    <source>
        <dbReference type="ARBA" id="ARBA00023180"/>
    </source>
</evidence>
<keyword evidence="3" id="KW-1015">Disulfide bond</keyword>
<dbReference type="OrthoDB" id="9450607at2759"/>
<evidence type="ECO:0000256" key="7">
    <source>
        <dbReference type="SAM" id="SignalP"/>
    </source>
</evidence>
<feature type="chain" id="PRO_5040295476" evidence="7">
    <location>
        <begin position="20"/>
        <end position="343"/>
    </location>
</feature>
<dbReference type="PANTHER" id="PTHR47386:SF1">
    <property type="entry name" value="TUMOR NECROSIS FACTOR RECEPTOR SUPERFAMILY MEMBER 1B"/>
    <property type="match status" value="1"/>
</dbReference>
<gene>
    <name evidence="8" type="ORF">JRQ81_009845</name>
</gene>
<keyword evidence="6" id="KW-0812">Transmembrane</keyword>
<dbReference type="EMBL" id="JAPFRF010000020">
    <property type="protein sequence ID" value="KAJ7306490.1"/>
    <property type="molecule type" value="Genomic_DNA"/>
</dbReference>
<dbReference type="AlphaFoldDB" id="A0A9Q1ARI0"/>
<organism evidence="8 9">
    <name type="scientific">Phrynocephalus forsythii</name>
    <dbReference type="NCBI Taxonomy" id="171643"/>
    <lineage>
        <taxon>Eukaryota</taxon>
        <taxon>Metazoa</taxon>
        <taxon>Chordata</taxon>
        <taxon>Craniata</taxon>
        <taxon>Vertebrata</taxon>
        <taxon>Euteleostomi</taxon>
        <taxon>Lepidosauria</taxon>
        <taxon>Squamata</taxon>
        <taxon>Bifurcata</taxon>
        <taxon>Unidentata</taxon>
        <taxon>Episquamata</taxon>
        <taxon>Toxicofera</taxon>
        <taxon>Iguania</taxon>
        <taxon>Acrodonta</taxon>
        <taxon>Agamidae</taxon>
        <taxon>Agaminae</taxon>
        <taxon>Phrynocephalus</taxon>
    </lineage>
</organism>
<dbReference type="GO" id="GO:0043120">
    <property type="term" value="F:tumor necrosis factor binding"/>
    <property type="evidence" value="ECO:0007669"/>
    <property type="project" value="TreeGrafter"/>
</dbReference>
<evidence type="ECO:0000313" key="9">
    <source>
        <dbReference type="Proteomes" id="UP001142489"/>
    </source>
</evidence>
<protein>
    <submittedName>
        <fullName evidence="8">Uncharacterized protein</fullName>
    </submittedName>
</protein>
<dbReference type="GO" id="GO:0008630">
    <property type="term" value="P:intrinsic apoptotic signaling pathway in response to DNA damage"/>
    <property type="evidence" value="ECO:0007669"/>
    <property type="project" value="TreeGrafter"/>
</dbReference>
<accession>A0A9Q1ARI0</accession>
<dbReference type="GO" id="GO:0005031">
    <property type="term" value="F:tumor necrosis factor receptor activity"/>
    <property type="evidence" value="ECO:0007669"/>
    <property type="project" value="TreeGrafter"/>
</dbReference>
<feature type="compositionally biased region" description="Low complexity" evidence="5">
    <location>
        <begin position="193"/>
        <end position="204"/>
    </location>
</feature>
<evidence type="ECO:0000256" key="2">
    <source>
        <dbReference type="ARBA" id="ARBA00022737"/>
    </source>
</evidence>
<dbReference type="Proteomes" id="UP001142489">
    <property type="component" value="Unassembled WGS sequence"/>
</dbReference>
<dbReference type="GO" id="GO:0031643">
    <property type="term" value="P:positive regulation of myelination"/>
    <property type="evidence" value="ECO:0007669"/>
    <property type="project" value="TreeGrafter"/>
</dbReference>
<keyword evidence="1 7" id="KW-0732">Signal</keyword>
<dbReference type="InterPro" id="IPR051670">
    <property type="entry name" value="TNF_chemokine_rcpt-like"/>
</dbReference>
<dbReference type="PANTHER" id="PTHR47386">
    <property type="entry name" value="TUMOR NECROSIS FACTOR RECEPTOR SUPERFAMILY MEMBER 1B"/>
    <property type="match status" value="1"/>
</dbReference>
<feature type="region of interest" description="Disordered" evidence="5">
    <location>
        <begin position="271"/>
        <end position="313"/>
    </location>
</feature>
<feature type="compositionally biased region" description="Basic and acidic residues" evidence="5">
    <location>
        <begin position="289"/>
        <end position="308"/>
    </location>
</feature>
<feature type="region of interest" description="Disordered" evidence="5">
    <location>
        <begin position="193"/>
        <end position="231"/>
    </location>
</feature>
<evidence type="ECO:0000256" key="1">
    <source>
        <dbReference type="ARBA" id="ARBA00022729"/>
    </source>
</evidence>
<evidence type="ECO:0000313" key="8">
    <source>
        <dbReference type="EMBL" id="KAJ7306490.1"/>
    </source>
</evidence>
<feature type="transmembrane region" description="Helical" evidence="6">
    <location>
        <begin position="125"/>
        <end position="149"/>
    </location>
</feature>
<name>A0A9Q1ARI0_9SAUR</name>
<dbReference type="GO" id="GO:0048714">
    <property type="term" value="P:positive regulation of oligodendrocyte differentiation"/>
    <property type="evidence" value="ECO:0007669"/>
    <property type="project" value="TreeGrafter"/>
</dbReference>
<dbReference type="GO" id="GO:0097191">
    <property type="term" value="P:extrinsic apoptotic signaling pathway"/>
    <property type="evidence" value="ECO:0007669"/>
    <property type="project" value="TreeGrafter"/>
</dbReference>
<dbReference type="GO" id="GO:0051044">
    <property type="term" value="P:positive regulation of membrane protein ectodomain proteolysis"/>
    <property type="evidence" value="ECO:0007669"/>
    <property type="project" value="TreeGrafter"/>
</dbReference>
<evidence type="ECO:0000256" key="3">
    <source>
        <dbReference type="ARBA" id="ARBA00023157"/>
    </source>
</evidence>
<keyword evidence="9" id="KW-1185">Reference proteome</keyword>
<evidence type="ECO:0000256" key="5">
    <source>
        <dbReference type="SAM" id="MobiDB-lite"/>
    </source>
</evidence>
<dbReference type="GO" id="GO:0042129">
    <property type="term" value="P:regulation of T cell proliferation"/>
    <property type="evidence" value="ECO:0007669"/>
    <property type="project" value="TreeGrafter"/>
</dbReference>
<keyword evidence="4" id="KW-0325">Glycoprotein</keyword>
<dbReference type="GO" id="GO:0150079">
    <property type="term" value="P:negative regulation of neuroinflammatory response"/>
    <property type="evidence" value="ECO:0007669"/>
    <property type="project" value="TreeGrafter"/>
</dbReference>
<sequence length="343" mass="36520">MCPTERLFFLCWALQLVALQPHAGPTLLVPSSPVLQYETLRDMSPLCDLPAMRTRLRSCENRCKSILLPGNSTSDNVCRELQGPIGGATLSPHKTGNGMLPSQHSFTKAPALDVKNGLSADVSSIAGWAAGAMFAMFALICGTLLCFAFRNKGQPCASLCGTEKQPFPATEKLPGTRPRDANSLCQEDQNLLDTSTSSTSGSLDHLQASEKSSRVGEASTPNIEPEGLQQRAPLLDSCVSHSTADSKQSSSGRTHVNVSCVVNVCRSDHNAPIRSLSSSVPAVPPGDGRSTEDDLPLSKEESPVKKEPGGQIAVEVEDDVDLFYFHEGKLLPLSSQEGGMETA</sequence>
<reference evidence="8" key="1">
    <citation type="journal article" date="2023" name="DNA Res.">
        <title>Chromosome-level genome assembly of Phrynocephalus forsythii using third-generation DNA sequencing and Hi-C analysis.</title>
        <authorList>
            <person name="Qi Y."/>
            <person name="Zhao W."/>
            <person name="Zhao Y."/>
            <person name="Niu C."/>
            <person name="Cao S."/>
            <person name="Zhang Y."/>
        </authorList>
    </citation>
    <scope>NUCLEOTIDE SEQUENCE</scope>
    <source>
        <tissue evidence="8">Muscle</tissue>
    </source>
</reference>